<feature type="domain" description="PHD-type" evidence="5">
    <location>
        <begin position="255"/>
        <end position="305"/>
    </location>
</feature>
<evidence type="ECO:0000256" key="3">
    <source>
        <dbReference type="ARBA" id="ARBA00022833"/>
    </source>
</evidence>
<dbReference type="Pfam" id="PF00628">
    <property type="entry name" value="PHD"/>
    <property type="match status" value="2"/>
</dbReference>
<dbReference type="Proteomes" id="UP000554482">
    <property type="component" value="Unassembled WGS sequence"/>
</dbReference>
<evidence type="ECO:0000256" key="1">
    <source>
        <dbReference type="ARBA" id="ARBA00022723"/>
    </source>
</evidence>
<dbReference type="PANTHER" id="PTHR47162">
    <property type="entry name" value="OS02G0192300 PROTEIN"/>
    <property type="match status" value="1"/>
</dbReference>
<dbReference type="PROSITE" id="PS50089">
    <property type="entry name" value="ZF_RING_2"/>
    <property type="match status" value="1"/>
</dbReference>
<dbReference type="PROSITE" id="PS01359">
    <property type="entry name" value="ZF_PHD_1"/>
    <property type="match status" value="2"/>
</dbReference>
<dbReference type="OrthoDB" id="1903104at2759"/>
<dbReference type="InterPro" id="IPR001965">
    <property type="entry name" value="Znf_PHD"/>
</dbReference>
<feature type="domain" description="RING-type" evidence="6">
    <location>
        <begin position="370"/>
        <end position="416"/>
    </location>
</feature>
<dbReference type="InterPro" id="IPR011011">
    <property type="entry name" value="Znf_FYVE_PHD"/>
</dbReference>
<dbReference type="InterPro" id="IPR019786">
    <property type="entry name" value="Zinc_finger_PHD-type_CS"/>
</dbReference>
<comment type="caution">
    <text evidence="7">The sequence shown here is derived from an EMBL/GenBank/DDBJ whole genome shotgun (WGS) entry which is preliminary data.</text>
</comment>
<dbReference type="PROSITE" id="PS50016">
    <property type="entry name" value="ZF_PHD_2"/>
    <property type="match status" value="3"/>
</dbReference>
<dbReference type="GO" id="GO:0008270">
    <property type="term" value="F:zinc ion binding"/>
    <property type="evidence" value="ECO:0007669"/>
    <property type="project" value="UniProtKB-KW"/>
</dbReference>
<dbReference type="EMBL" id="JABWDY010021508">
    <property type="protein sequence ID" value="KAF5192330.1"/>
    <property type="molecule type" value="Genomic_DNA"/>
</dbReference>
<keyword evidence="8" id="KW-1185">Reference proteome</keyword>
<protein>
    <submittedName>
        <fullName evidence="7">Phd finger protein ehd3</fullName>
    </submittedName>
</protein>
<dbReference type="InterPro" id="IPR013083">
    <property type="entry name" value="Znf_RING/FYVE/PHD"/>
</dbReference>
<evidence type="ECO:0000259" key="5">
    <source>
        <dbReference type="PROSITE" id="PS50016"/>
    </source>
</evidence>
<evidence type="ECO:0000259" key="6">
    <source>
        <dbReference type="PROSITE" id="PS50089"/>
    </source>
</evidence>
<dbReference type="InterPro" id="IPR019787">
    <property type="entry name" value="Znf_PHD-finger"/>
</dbReference>
<evidence type="ECO:0000313" key="8">
    <source>
        <dbReference type="Proteomes" id="UP000554482"/>
    </source>
</evidence>
<evidence type="ECO:0000256" key="2">
    <source>
        <dbReference type="ARBA" id="ARBA00022771"/>
    </source>
</evidence>
<dbReference type="Gene3D" id="3.30.40.10">
    <property type="entry name" value="Zinc/RING finger domain, C3HC4 (zinc finger)"/>
    <property type="match status" value="3"/>
</dbReference>
<reference evidence="7 8" key="1">
    <citation type="submission" date="2020-06" db="EMBL/GenBank/DDBJ databases">
        <title>Transcriptomic and genomic resources for Thalictrum thalictroides and T. hernandezii: Facilitating candidate gene discovery in an emerging model plant lineage.</title>
        <authorList>
            <person name="Arias T."/>
            <person name="Riano-Pachon D.M."/>
            <person name="Di Stilio V.S."/>
        </authorList>
    </citation>
    <scope>NUCLEOTIDE SEQUENCE [LARGE SCALE GENOMIC DNA]</scope>
    <source>
        <strain evidence="8">cv. WT478/WT964</strain>
        <tissue evidence="7">Leaves</tissue>
    </source>
</reference>
<evidence type="ECO:0000256" key="4">
    <source>
        <dbReference type="PROSITE-ProRule" id="PRU00175"/>
    </source>
</evidence>
<keyword evidence="2 4" id="KW-0863">Zinc-finger</keyword>
<accession>A0A7J6W711</accession>
<dbReference type="InterPro" id="IPR001841">
    <property type="entry name" value="Znf_RING"/>
</dbReference>
<sequence length="520" mass="58004">MDTKSRISNGSDVAVLHLVPCTKSKGNICENGDKNCNQKKAEMFSTNGIQTYKRRKHSQSSSEDMLEHARILLGGQEMDKNSAKEQISISDVSRNKPKNGASAHVITGLCQRILNDVLLSEKCDMLCKLLTEIFQGIKFESISDFKVINERIRDGYYDHSPQLFSEDIQQLWSKLQNIGLEMVSLAKGLSDMSRRLYHERVGGSVNGASLEGKHEEINQVHPGNMDCSGLDTTKPYPSLEADRHSKPGQVDSEKNLICMSCKGKTDGRISIVCDHCEKMYHVFCVGVSVNKDCPTTWYCKNCASCGLQSPHENCVVCERLKVPCTKTNVGEDKMDALTNAALSSVDEKSNCFVKADVVQQSSKNTVSNSCKLCGDQFVDSLYRECQHSLCRKKFHLKCLSELEIQSVGPRWYCPSCLCRVCLADKDDEKIVLCDGCDNAYHIYCMEPRLNYIPKDKWFCNVCSTRLQKIQKGKSRQKKGSVGKVSTAVGSVSLPSSATVYQNHEKGSMDVLLSAMDRLKE</sequence>
<gene>
    <name evidence="7" type="ORF">FRX31_018085</name>
</gene>
<dbReference type="SMART" id="SM00184">
    <property type="entry name" value="RING"/>
    <property type="match status" value="3"/>
</dbReference>
<dbReference type="AlphaFoldDB" id="A0A7J6W711"/>
<keyword evidence="1" id="KW-0479">Metal-binding</keyword>
<evidence type="ECO:0000313" key="7">
    <source>
        <dbReference type="EMBL" id="KAF5192330.1"/>
    </source>
</evidence>
<feature type="domain" description="PHD-type" evidence="5">
    <location>
        <begin position="415"/>
        <end position="465"/>
    </location>
</feature>
<dbReference type="PANTHER" id="PTHR47162:SF9">
    <property type="entry name" value="PHD FINGER PROTEIN EHD3-LIKE"/>
    <property type="match status" value="1"/>
</dbReference>
<proteinExistence type="predicted"/>
<feature type="domain" description="PHD-type" evidence="5">
    <location>
        <begin position="367"/>
        <end position="419"/>
    </location>
</feature>
<name>A0A7J6W711_THATH</name>
<organism evidence="7 8">
    <name type="scientific">Thalictrum thalictroides</name>
    <name type="common">Rue-anemone</name>
    <name type="synonym">Anemone thalictroides</name>
    <dbReference type="NCBI Taxonomy" id="46969"/>
    <lineage>
        <taxon>Eukaryota</taxon>
        <taxon>Viridiplantae</taxon>
        <taxon>Streptophyta</taxon>
        <taxon>Embryophyta</taxon>
        <taxon>Tracheophyta</taxon>
        <taxon>Spermatophyta</taxon>
        <taxon>Magnoliopsida</taxon>
        <taxon>Ranunculales</taxon>
        <taxon>Ranunculaceae</taxon>
        <taxon>Thalictroideae</taxon>
        <taxon>Thalictrum</taxon>
    </lineage>
</organism>
<dbReference type="SMART" id="SM00249">
    <property type="entry name" value="PHD"/>
    <property type="match status" value="3"/>
</dbReference>
<dbReference type="SUPFAM" id="SSF57903">
    <property type="entry name" value="FYVE/PHD zinc finger"/>
    <property type="match status" value="3"/>
</dbReference>
<keyword evidence="3" id="KW-0862">Zinc</keyword>